<evidence type="ECO:0000313" key="2">
    <source>
        <dbReference type="EMBL" id="KES04998.1"/>
    </source>
</evidence>
<protein>
    <submittedName>
        <fullName evidence="2">Uncharacterized protein</fullName>
    </submittedName>
</protein>
<keyword evidence="3" id="KW-1185">Reference proteome</keyword>
<dbReference type="RefSeq" id="WP_037937036.1">
    <property type="nucleotide sequence ID" value="NZ_JBFADL010000035.1"/>
</dbReference>
<dbReference type="eggNOG" id="ENOG5034BR2">
    <property type="taxonomic scope" value="Bacteria"/>
</dbReference>
<accession>A0A081XN75</accession>
<gene>
    <name evidence="2" type="ORF">BU52_22510</name>
</gene>
<organism evidence="2 3">
    <name type="scientific">Streptomyces toyocaensis</name>
    <dbReference type="NCBI Taxonomy" id="55952"/>
    <lineage>
        <taxon>Bacteria</taxon>
        <taxon>Bacillati</taxon>
        <taxon>Actinomycetota</taxon>
        <taxon>Actinomycetes</taxon>
        <taxon>Kitasatosporales</taxon>
        <taxon>Streptomycetaceae</taxon>
        <taxon>Streptomyces</taxon>
    </lineage>
</organism>
<feature type="compositionally biased region" description="Gly residues" evidence="1">
    <location>
        <begin position="88"/>
        <end position="103"/>
    </location>
</feature>
<evidence type="ECO:0000313" key="3">
    <source>
        <dbReference type="Proteomes" id="UP000028341"/>
    </source>
</evidence>
<dbReference type="EMBL" id="JFCB01000021">
    <property type="protein sequence ID" value="KES04998.1"/>
    <property type="molecule type" value="Genomic_DNA"/>
</dbReference>
<dbReference type="STRING" id="55952.BU52_22510"/>
<dbReference type="Proteomes" id="UP000028341">
    <property type="component" value="Unassembled WGS sequence"/>
</dbReference>
<feature type="region of interest" description="Disordered" evidence="1">
    <location>
        <begin position="85"/>
        <end position="107"/>
    </location>
</feature>
<sequence>METKPEAPREYEALVHDTGMPDTTGDARKGTARLEFASSVRLPELIETLRRVFATDPTLDSVLLIPDGRPVGSTARVRFEQQVDEAGQGDGGPPLRGGLGAGDHGTLPGTPTRFTAYCYRCGQCGRATYRIAADEAPPLCPVTGHGTMRMAQ</sequence>
<reference evidence="2 3" key="1">
    <citation type="submission" date="2014-02" db="EMBL/GenBank/DDBJ databases">
        <title>The genome announcement of Streptomyces toyocaensis NRRL15009.</title>
        <authorList>
            <person name="Hong H.-J."/>
            <person name="Kwun M.J."/>
        </authorList>
    </citation>
    <scope>NUCLEOTIDE SEQUENCE [LARGE SCALE GENOMIC DNA]</scope>
    <source>
        <strain evidence="2 3">NRRL 15009</strain>
    </source>
</reference>
<evidence type="ECO:0000256" key="1">
    <source>
        <dbReference type="SAM" id="MobiDB-lite"/>
    </source>
</evidence>
<name>A0A081XN75_STRTO</name>
<comment type="caution">
    <text evidence="2">The sequence shown here is derived from an EMBL/GenBank/DDBJ whole genome shotgun (WGS) entry which is preliminary data.</text>
</comment>
<dbReference type="OrthoDB" id="4311273at2"/>
<proteinExistence type="predicted"/>
<dbReference type="AlphaFoldDB" id="A0A081XN75"/>